<dbReference type="EMBL" id="CAWUFR010000105">
    <property type="protein sequence ID" value="CAK6967473.1"/>
    <property type="molecule type" value="Genomic_DNA"/>
</dbReference>
<feature type="region of interest" description="Disordered" evidence="1">
    <location>
        <begin position="132"/>
        <end position="154"/>
    </location>
</feature>
<organism evidence="2 3">
    <name type="scientific">Scomber scombrus</name>
    <name type="common">Atlantic mackerel</name>
    <name type="synonym">Scomber vernalis</name>
    <dbReference type="NCBI Taxonomy" id="13677"/>
    <lineage>
        <taxon>Eukaryota</taxon>
        <taxon>Metazoa</taxon>
        <taxon>Chordata</taxon>
        <taxon>Craniata</taxon>
        <taxon>Vertebrata</taxon>
        <taxon>Euteleostomi</taxon>
        <taxon>Actinopterygii</taxon>
        <taxon>Neopterygii</taxon>
        <taxon>Teleostei</taxon>
        <taxon>Neoteleostei</taxon>
        <taxon>Acanthomorphata</taxon>
        <taxon>Pelagiaria</taxon>
        <taxon>Scombriformes</taxon>
        <taxon>Scombridae</taxon>
        <taxon>Scomber</taxon>
    </lineage>
</organism>
<evidence type="ECO:0000313" key="3">
    <source>
        <dbReference type="Proteomes" id="UP001314229"/>
    </source>
</evidence>
<feature type="compositionally biased region" description="Basic and acidic residues" evidence="1">
    <location>
        <begin position="33"/>
        <end position="43"/>
    </location>
</feature>
<evidence type="ECO:0000256" key="1">
    <source>
        <dbReference type="SAM" id="MobiDB-lite"/>
    </source>
</evidence>
<reference evidence="2 3" key="1">
    <citation type="submission" date="2024-01" db="EMBL/GenBank/DDBJ databases">
        <authorList>
            <person name="Alioto T."/>
            <person name="Alioto T."/>
            <person name="Gomez Garrido J."/>
        </authorList>
    </citation>
    <scope>NUCLEOTIDE SEQUENCE [LARGE SCALE GENOMIC DNA]</scope>
</reference>
<proteinExistence type="predicted"/>
<dbReference type="AlphaFoldDB" id="A0AAV1P813"/>
<comment type="caution">
    <text evidence="2">The sequence shown here is derived from an EMBL/GenBank/DDBJ whole genome shotgun (WGS) entry which is preliminary data.</text>
</comment>
<gene>
    <name evidence="2" type="ORF">FSCOSCO3_A002250</name>
</gene>
<accession>A0AAV1P813</accession>
<feature type="compositionally biased region" description="Polar residues" evidence="1">
    <location>
        <begin position="1"/>
        <end position="12"/>
    </location>
</feature>
<name>A0AAV1P813_SCOSC</name>
<dbReference type="Proteomes" id="UP001314229">
    <property type="component" value="Unassembled WGS sequence"/>
</dbReference>
<sequence>MKQTPESTTAPKTSHDRSGATGVWQNLDNSKGFPEKPPKKKDPLPFGFWHSLENTAGFPKERPKEDTKQRHLVAEEWTQYYSIATGAFTLTFYLHEPEFIKTTGSWSPMDSHDCMKCNSTATNVIPTAAGIPTGNQTDLPTPIPTEGNVPKSGEIQRQATARETTSKVSLQMTKQFLSIGKATFKKRNS</sequence>
<feature type="region of interest" description="Disordered" evidence="1">
    <location>
        <begin position="1"/>
        <end position="67"/>
    </location>
</feature>
<keyword evidence="3" id="KW-1185">Reference proteome</keyword>
<protein>
    <submittedName>
        <fullName evidence="2">Uncharacterized protein</fullName>
    </submittedName>
</protein>
<evidence type="ECO:0000313" key="2">
    <source>
        <dbReference type="EMBL" id="CAK6967473.1"/>
    </source>
</evidence>